<comment type="caution">
    <text evidence="1">The sequence shown here is derived from an EMBL/GenBank/DDBJ whole genome shotgun (WGS) entry which is preliminary data.</text>
</comment>
<organism evidence="1 2">
    <name type="scientific">Purpureocillium lilacinum</name>
    <name type="common">Paecilomyces lilacinus</name>
    <dbReference type="NCBI Taxonomy" id="33203"/>
    <lineage>
        <taxon>Eukaryota</taxon>
        <taxon>Fungi</taxon>
        <taxon>Dikarya</taxon>
        <taxon>Ascomycota</taxon>
        <taxon>Pezizomycotina</taxon>
        <taxon>Sordariomycetes</taxon>
        <taxon>Hypocreomycetidae</taxon>
        <taxon>Hypocreales</taxon>
        <taxon>Ophiocordycipitaceae</taxon>
        <taxon>Purpureocillium</taxon>
    </lineage>
</organism>
<evidence type="ECO:0000313" key="2">
    <source>
        <dbReference type="Proteomes" id="UP001638806"/>
    </source>
</evidence>
<keyword evidence="2" id="KW-1185">Reference proteome</keyword>
<dbReference type="EMBL" id="JBGNUJ010000002">
    <property type="protein sequence ID" value="KAL3964627.1"/>
    <property type="molecule type" value="Genomic_DNA"/>
</dbReference>
<gene>
    <name evidence="1" type="ORF">ACCO45_001631</name>
</gene>
<accession>A0ACC4E7M4</accession>
<sequence length="576" mass="63428">MDAASSASAAQKAPRPARPAPKQRPAVSLVLTAAPSVRGECLRLKKECFSRPPAPPRIKKRPKRSRVAELEKRLNELSSQFEGQHQHSPSQQQQHSPASTVSVPATKPTPSRVADKGDILNFGHLPEALKPWDSPWPLSGEAGVLLAQYHDAFAHLFPFVVVPKHATAADLRSSRPFLWKAIMMVSCIFDGARQAKLGEELLAEVGKAAVVDGIKSLDLLQGLELLVAWFHFALKSSQVTNLLFLARSMCVNLSSMSYGSEDEESKYGNLDHLRAYAGTYYLNTLVFTTNKRTDVFMNTTQLDTCCRVLENTMEFPTDAYLVKLVKVQQLAQTISLTMAFDPAMPAMSLPLTMVVESFQDQLDTFRATLPESLADNPTLQCHLAIAEVLLMDIAISDQHCNSSNMPLTDRLQLLWSCVRSLRAFFKVRFAGSELERPRFLTLIASDVAYTFITGVKLLALRVPGWNLEHIGKELALDKMLGQQIQDLSEIIDKRKSGLLSTADKAGLEDPLERLVRLLRTAQELVALQLSGVTAQEIAQEIVSEMNSSMWQDLVNDSTSGTAWAGAADSAAMLSAQ</sequence>
<proteinExistence type="predicted"/>
<name>A0ACC4E7M4_PURLI</name>
<protein>
    <submittedName>
        <fullName evidence="1">Uncharacterized protein</fullName>
    </submittedName>
</protein>
<reference evidence="1" key="1">
    <citation type="submission" date="2024-12" db="EMBL/GenBank/DDBJ databases">
        <title>Comparative genomics and development of molecular markers within Purpureocillium lilacinum and among Purpureocillium species.</title>
        <authorList>
            <person name="Yeh Z.-Y."/>
            <person name="Ni N.-T."/>
            <person name="Lo P.-H."/>
            <person name="Mushyakhwo K."/>
            <person name="Lin C.-F."/>
            <person name="Nai Y.-S."/>
        </authorList>
    </citation>
    <scope>NUCLEOTIDE SEQUENCE</scope>
    <source>
        <strain evidence="1">NCHU-NPUST-175</strain>
    </source>
</reference>
<evidence type="ECO:0000313" key="1">
    <source>
        <dbReference type="EMBL" id="KAL3964627.1"/>
    </source>
</evidence>
<dbReference type="Proteomes" id="UP001638806">
    <property type="component" value="Unassembled WGS sequence"/>
</dbReference>